<dbReference type="InterPro" id="IPR013106">
    <property type="entry name" value="Ig_V-set"/>
</dbReference>
<evidence type="ECO:0000256" key="4">
    <source>
        <dbReference type="ARBA" id="ARBA00023136"/>
    </source>
</evidence>
<keyword evidence="8" id="KW-0732">Signal</keyword>
<dbReference type="CDD" id="cd07699">
    <property type="entry name" value="IgC1_L"/>
    <property type="match status" value="1"/>
</dbReference>
<evidence type="ECO:0000256" key="5">
    <source>
        <dbReference type="ARBA" id="ARBA00023157"/>
    </source>
</evidence>
<evidence type="ECO:0000256" key="6">
    <source>
        <dbReference type="ARBA" id="ARBA00023170"/>
    </source>
</evidence>
<keyword evidence="7" id="KW-0393">Immunoglobulin domain</keyword>
<dbReference type="InterPro" id="IPR003599">
    <property type="entry name" value="Ig_sub"/>
</dbReference>
<feature type="chain" id="PRO_5043434269" description="Ig-like domain-containing protein" evidence="8">
    <location>
        <begin position="18"/>
        <end position="240"/>
    </location>
</feature>
<dbReference type="Proteomes" id="UP001501920">
    <property type="component" value="Chromosome 14"/>
</dbReference>
<dbReference type="InterPro" id="IPR051117">
    <property type="entry name" value="TRG_var/const_region"/>
</dbReference>
<sequence length="240" mass="25676">MLPALCSLFTALSCVSGVTVVTQKPPVLTPTKGETTTMHCNLGTVTRSAARWYKQVPGEAPQYVLRNYHGLSSPEYGSGFSSPKFTSTHSSQSDYTLIISNVEVGDSAVYYCHTWDGSASEEVFGQGTKLIVTDSAVPAPVLTIFPPSSEELKSNKATLVCLANDVSSALADVRWLVDGKAVSSGVTTGSAAQQPNKKFRLSSYLTIERSEWDKDKAITCEVSAASKATTKEIKKSECSD</sequence>
<dbReference type="FunFam" id="2.60.40.10:FF:000283">
    <property type="entry name" value="Immunoglobulin kappa constant"/>
    <property type="match status" value="1"/>
</dbReference>
<dbReference type="AlphaFoldDB" id="A0AAR2LRG9"/>
<proteinExistence type="predicted"/>
<keyword evidence="6" id="KW-0675">Receptor</keyword>
<dbReference type="Pfam" id="PF07654">
    <property type="entry name" value="C1-set"/>
    <property type="match status" value="1"/>
</dbReference>
<dbReference type="PROSITE" id="PS50835">
    <property type="entry name" value="IG_LIKE"/>
    <property type="match status" value="2"/>
</dbReference>
<keyword evidence="5" id="KW-1015">Disulfide bond</keyword>
<dbReference type="InterPro" id="IPR003597">
    <property type="entry name" value="Ig_C1-set"/>
</dbReference>
<reference evidence="10" key="3">
    <citation type="submission" date="2025-09" db="UniProtKB">
        <authorList>
            <consortium name="Ensembl"/>
        </authorList>
    </citation>
    <scope>IDENTIFICATION</scope>
</reference>
<evidence type="ECO:0000256" key="2">
    <source>
        <dbReference type="ARBA" id="ARBA00022692"/>
    </source>
</evidence>
<keyword evidence="3" id="KW-1133">Transmembrane helix</keyword>
<dbReference type="InterPro" id="IPR007110">
    <property type="entry name" value="Ig-like_dom"/>
</dbReference>
<dbReference type="SUPFAM" id="SSF48726">
    <property type="entry name" value="Immunoglobulin"/>
    <property type="match status" value="2"/>
</dbReference>
<evidence type="ECO:0000256" key="3">
    <source>
        <dbReference type="ARBA" id="ARBA00022989"/>
    </source>
</evidence>
<dbReference type="GO" id="GO:0016020">
    <property type="term" value="C:membrane"/>
    <property type="evidence" value="ECO:0007669"/>
    <property type="project" value="UniProtKB-SubCell"/>
</dbReference>
<feature type="signal peptide" evidence="8">
    <location>
        <begin position="1"/>
        <end position="17"/>
    </location>
</feature>
<keyword evidence="11" id="KW-1185">Reference proteome</keyword>
<dbReference type="InterPro" id="IPR036179">
    <property type="entry name" value="Ig-like_dom_sf"/>
</dbReference>
<feature type="domain" description="Ig-like" evidence="9">
    <location>
        <begin position="3"/>
        <end position="124"/>
    </location>
</feature>
<dbReference type="Pfam" id="PF07686">
    <property type="entry name" value="V-set"/>
    <property type="match status" value="1"/>
</dbReference>
<reference evidence="10" key="2">
    <citation type="submission" date="2025-08" db="UniProtKB">
        <authorList>
            <consortium name="Ensembl"/>
        </authorList>
    </citation>
    <scope>IDENTIFICATION</scope>
</reference>
<reference evidence="10 11" key="1">
    <citation type="submission" date="2020-10" db="EMBL/GenBank/DDBJ databases">
        <title>Pygocentrus nattereri (red-bellied piranha) genome, fPygNat1, primary haplotype.</title>
        <authorList>
            <person name="Myers G."/>
            <person name="Meyer A."/>
            <person name="Karagic N."/>
            <person name="Pippel M."/>
            <person name="Winkler S."/>
            <person name="Tracey A."/>
            <person name="Wood J."/>
            <person name="Formenti G."/>
            <person name="Howe K."/>
            <person name="Fedrigo O."/>
            <person name="Jarvis E.D."/>
        </authorList>
    </citation>
    <scope>NUCLEOTIDE SEQUENCE [LARGE SCALE GENOMIC DNA]</scope>
</reference>
<dbReference type="SMART" id="SM00409">
    <property type="entry name" value="IG"/>
    <property type="match status" value="2"/>
</dbReference>
<evidence type="ECO:0000313" key="11">
    <source>
        <dbReference type="Proteomes" id="UP001501920"/>
    </source>
</evidence>
<feature type="domain" description="Ig-like" evidence="9">
    <location>
        <begin position="140"/>
        <end position="234"/>
    </location>
</feature>
<evidence type="ECO:0000256" key="8">
    <source>
        <dbReference type="SAM" id="SignalP"/>
    </source>
</evidence>
<evidence type="ECO:0000256" key="7">
    <source>
        <dbReference type="ARBA" id="ARBA00023319"/>
    </source>
</evidence>
<dbReference type="GeneTree" id="ENSGT00940000163891"/>
<dbReference type="InterPro" id="IPR013783">
    <property type="entry name" value="Ig-like_fold"/>
</dbReference>
<dbReference type="PANTHER" id="PTHR19256">
    <property type="entry name" value="T-CELL RECEPTOR GAMMA CHAIN"/>
    <property type="match status" value="1"/>
</dbReference>
<dbReference type="CDD" id="cd00099">
    <property type="entry name" value="IgV"/>
    <property type="match status" value="1"/>
</dbReference>
<evidence type="ECO:0000259" key="9">
    <source>
        <dbReference type="PROSITE" id="PS50835"/>
    </source>
</evidence>
<keyword evidence="4" id="KW-0472">Membrane</keyword>
<accession>A0AAR2LRG9</accession>
<organism evidence="10 11">
    <name type="scientific">Pygocentrus nattereri</name>
    <name type="common">Red-bellied piranha</name>
    <dbReference type="NCBI Taxonomy" id="42514"/>
    <lineage>
        <taxon>Eukaryota</taxon>
        <taxon>Metazoa</taxon>
        <taxon>Chordata</taxon>
        <taxon>Craniata</taxon>
        <taxon>Vertebrata</taxon>
        <taxon>Euteleostomi</taxon>
        <taxon>Actinopterygii</taxon>
        <taxon>Neopterygii</taxon>
        <taxon>Teleostei</taxon>
        <taxon>Ostariophysi</taxon>
        <taxon>Characiformes</taxon>
        <taxon>Characoidei</taxon>
        <taxon>Pygocentrus</taxon>
    </lineage>
</organism>
<name>A0AAR2LRG9_PYGNA</name>
<keyword evidence="2" id="KW-0812">Transmembrane</keyword>
<protein>
    <recommendedName>
        <fullName evidence="9">Ig-like domain-containing protein</fullName>
    </recommendedName>
</protein>
<comment type="subcellular location">
    <subcellularLocation>
        <location evidence="1">Membrane</location>
    </subcellularLocation>
</comment>
<evidence type="ECO:0000313" key="10">
    <source>
        <dbReference type="Ensembl" id="ENSPNAP00000077262.1"/>
    </source>
</evidence>
<dbReference type="Gene3D" id="2.60.40.10">
    <property type="entry name" value="Immunoglobulins"/>
    <property type="match status" value="2"/>
</dbReference>
<dbReference type="SMART" id="SM00406">
    <property type="entry name" value="IGv"/>
    <property type="match status" value="1"/>
</dbReference>
<dbReference type="Ensembl" id="ENSPNAT00000075262.1">
    <property type="protein sequence ID" value="ENSPNAP00000077262.1"/>
    <property type="gene ID" value="ENSPNAG00000019438.2"/>
</dbReference>
<dbReference type="SMART" id="SM00407">
    <property type="entry name" value="IGc1"/>
    <property type="match status" value="1"/>
</dbReference>
<dbReference type="PANTHER" id="PTHR19256:SF65">
    <property type="entry name" value="T CELL RECEPTOR GAMMA CONSTANT 1-RELATED"/>
    <property type="match status" value="1"/>
</dbReference>
<evidence type="ECO:0000256" key="1">
    <source>
        <dbReference type="ARBA" id="ARBA00004370"/>
    </source>
</evidence>